<keyword evidence="5" id="KW-1185">Reference proteome</keyword>
<dbReference type="InterPro" id="IPR038152">
    <property type="entry name" value="Carbam_trans_C_sf"/>
</dbReference>
<dbReference type="InterPro" id="IPR003696">
    <property type="entry name" value="Carbtransf_dom"/>
</dbReference>
<dbReference type="Pfam" id="PF02543">
    <property type="entry name" value="Carbam_trans_N"/>
    <property type="match status" value="1"/>
</dbReference>
<sequence length="567" mass="63661">MVILGITAYYHDSSAALLVNGRIVTGALEERFSRKKHDNSFPTLAIQFCLEYAGLLLDDVDIIAFYEKPFRKFERILMDSIVHAPRSYGRFLKSIPIWLKERLNMRKTIKRELKGLYGQVRADIRFVDHHLAHAANAYSLSSYQDAAILVLDAVGEDSTTSIYSTSDGKISLIQQQVYPNSIGLLFSAFTYFLGFQVNSDEYKVMGLAPYGKKDSDETNQFVRIIKDNLVDVHEDGSIMLNTKYFSFMYSDKMVDDKKWEKLFGLRKRNEGDIITTSHKNLALAIQSLTENIICKLALTAKKITGKSNLCISGGCALNCAASGVILKSHLFDSVYVPYAPDDSGCAIGAAFVCSSMVNEKLDDSSFIGPDYDNNRIVSAIKKSGLTYNHLEDVLLYEKITDLLCEGKVVGWFQGRMEFGPRALGNRSILADPRSAEMKDKVNSKIKFREEFRPFAPVVLDKFAGEIIELHGTESEHMMFTYTMKQKGFDAITHEDMSARAQILHKDYNEKLYALLEAFHEKTDCPMLLNTSFNVMGEPIVCTPENAIGTYLNSGLDALVMGNNLILK</sequence>
<evidence type="ECO:0000313" key="4">
    <source>
        <dbReference type="EMBL" id="SDH20973.1"/>
    </source>
</evidence>
<dbReference type="SUPFAM" id="SSF53067">
    <property type="entry name" value="Actin-like ATPase domain"/>
    <property type="match status" value="1"/>
</dbReference>
<dbReference type="EMBL" id="FNCQ01000019">
    <property type="protein sequence ID" value="SDH20973.1"/>
    <property type="molecule type" value="Genomic_DNA"/>
</dbReference>
<evidence type="ECO:0000259" key="3">
    <source>
        <dbReference type="Pfam" id="PF16861"/>
    </source>
</evidence>
<proteinExistence type="inferred from homology"/>
<name>A0A1G8AJG2_9BACT</name>
<dbReference type="GO" id="GO:0016740">
    <property type="term" value="F:transferase activity"/>
    <property type="evidence" value="ECO:0007669"/>
    <property type="project" value="UniProtKB-KW"/>
</dbReference>
<dbReference type="PANTHER" id="PTHR34847:SF1">
    <property type="entry name" value="NODULATION PROTEIN U"/>
    <property type="match status" value="1"/>
</dbReference>
<reference evidence="5" key="1">
    <citation type="submission" date="2016-10" db="EMBL/GenBank/DDBJ databases">
        <authorList>
            <person name="Varghese N."/>
            <person name="Submissions S."/>
        </authorList>
    </citation>
    <scope>NUCLEOTIDE SEQUENCE [LARGE SCALE GENOMIC DNA]</scope>
    <source>
        <strain evidence="5">BP1-148</strain>
    </source>
</reference>
<evidence type="ECO:0000256" key="1">
    <source>
        <dbReference type="ARBA" id="ARBA00006129"/>
    </source>
</evidence>
<feature type="domain" description="Carbamoyltransferase C-terminal" evidence="3">
    <location>
        <begin position="401"/>
        <end position="567"/>
    </location>
</feature>
<dbReference type="PANTHER" id="PTHR34847">
    <property type="entry name" value="NODULATION PROTEIN U"/>
    <property type="match status" value="1"/>
</dbReference>
<dbReference type="Gene3D" id="3.90.870.20">
    <property type="entry name" value="Carbamoyltransferase, C-terminal domain"/>
    <property type="match status" value="1"/>
</dbReference>
<comment type="similarity">
    <text evidence="1">Belongs to the NodU/CmcH family.</text>
</comment>
<organism evidence="4 5">
    <name type="scientific">Prevotella communis</name>
    <dbReference type="NCBI Taxonomy" id="2913614"/>
    <lineage>
        <taxon>Bacteria</taxon>
        <taxon>Pseudomonadati</taxon>
        <taxon>Bacteroidota</taxon>
        <taxon>Bacteroidia</taxon>
        <taxon>Bacteroidales</taxon>
        <taxon>Prevotellaceae</taxon>
        <taxon>Prevotella</taxon>
    </lineage>
</organism>
<dbReference type="Pfam" id="PF16861">
    <property type="entry name" value="Carbam_trans_C"/>
    <property type="match status" value="1"/>
</dbReference>
<dbReference type="STRING" id="645274.SAMN04487901_11980"/>
<dbReference type="CDD" id="cd24098">
    <property type="entry name" value="ASKHA_NBD_TobZ_N"/>
    <property type="match status" value="1"/>
</dbReference>
<gene>
    <name evidence="4" type="ORF">SAMN04487901_11980</name>
</gene>
<dbReference type="InterPro" id="IPR031730">
    <property type="entry name" value="Carbam_trans_C"/>
</dbReference>
<dbReference type="Gene3D" id="3.30.420.40">
    <property type="match status" value="2"/>
</dbReference>
<evidence type="ECO:0000313" key="5">
    <source>
        <dbReference type="Proteomes" id="UP000198779"/>
    </source>
</evidence>
<dbReference type="InterPro" id="IPR051338">
    <property type="entry name" value="NodU/CmcH_Carbamoyltrnsfr"/>
</dbReference>
<evidence type="ECO:0000259" key="2">
    <source>
        <dbReference type="Pfam" id="PF02543"/>
    </source>
</evidence>
<dbReference type="InterPro" id="IPR043129">
    <property type="entry name" value="ATPase_NBD"/>
</dbReference>
<accession>A0A1G8AJG2</accession>
<dbReference type="Proteomes" id="UP000198779">
    <property type="component" value="Unassembled WGS sequence"/>
</dbReference>
<keyword evidence="4" id="KW-0808">Transferase</keyword>
<dbReference type="AlphaFoldDB" id="A0A1G8AJG2"/>
<feature type="domain" description="Carbamoyltransferase" evidence="2">
    <location>
        <begin position="3"/>
        <end position="350"/>
    </location>
</feature>
<protein>
    <submittedName>
        <fullName evidence="4">Carbamoyltransferase</fullName>
    </submittedName>
</protein>
<dbReference type="RefSeq" id="WP_091818989.1">
    <property type="nucleotide sequence ID" value="NZ_FNCQ01000019.1"/>
</dbReference>